<evidence type="ECO:0000256" key="2">
    <source>
        <dbReference type="ARBA" id="ARBA00010876"/>
    </source>
</evidence>
<dbReference type="STRING" id="322104.A3LZQ0"/>
<dbReference type="SUPFAM" id="SSF55120">
    <property type="entry name" value="Pseudouridine synthase"/>
    <property type="match status" value="1"/>
</dbReference>
<feature type="domain" description="Pseudouridine synthase RsuA/RluA-like" evidence="12">
    <location>
        <begin position="14"/>
        <end position="194"/>
    </location>
</feature>
<protein>
    <recommendedName>
        <fullName evidence="8">21S rRNA pseudouridine(2819) synthase</fullName>
        <ecNumber evidence="7">5.4.99.43</ecNumber>
    </recommendedName>
    <alternativeName>
        <fullName evidence="10">Pseudouridine synthase 5</fullName>
    </alternativeName>
    <alternativeName>
        <fullName evidence="9">Pseudouridylate synthase PUS5</fullName>
    </alternativeName>
    <alternativeName>
        <fullName evidence="11">Uracil hydrolyase PUS5</fullName>
    </alternativeName>
</protein>
<dbReference type="EC" id="5.4.99.43" evidence="7"/>
<organism evidence="13 14">
    <name type="scientific">Scheffersomyces stipitis (strain ATCC 58785 / CBS 6054 / NBRC 10063 / NRRL Y-11545)</name>
    <name type="common">Yeast</name>
    <name type="synonym">Pichia stipitis</name>
    <dbReference type="NCBI Taxonomy" id="322104"/>
    <lineage>
        <taxon>Eukaryota</taxon>
        <taxon>Fungi</taxon>
        <taxon>Dikarya</taxon>
        <taxon>Ascomycota</taxon>
        <taxon>Saccharomycotina</taxon>
        <taxon>Pichiomycetes</taxon>
        <taxon>Debaryomycetaceae</taxon>
        <taxon>Scheffersomyces</taxon>
    </lineage>
</organism>
<dbReference type="GO" id="GO:0016829">
    <property type="term" value="F:lyase activity"/>
    <property type="evidence" value="ECO:0007669"/>
    <property type="project" value="UniProtKB-KW"/>
</dbReference>
<reference evidence="13 14" key="1">
    <citation type="journal article" date="2007" name="Nat. Biotechnol.">
        <title>Genome sequence of the lignocellulose-bioconverting and xylose-fermenting yeast Pichia stipitis.</title>
        <authorList>
            <person name="Jeffries T.W."/>
            <person name="Grigoriev I.V."/>
            <person name="Grimwood J."/>
            <person name="Laplaza J.M."/>
            <person name="Aerts A."/>
            <person name="Salamov A."/>
            <person name="Schmutz J."/>
            <person name="Lindquist E."/>
            <person name="Dehal P."/>
            <person name="Shapiro H."/>
            <person name="Jin Y.S."/>
            <person name="Passoth V."/>
            <person name="Richardson P.M."/>
        </authorList>
    </citation>
    <scope>NUCLEOTIDE SEQUENCE [LARGE SCALE GENOMIC DNA]</scope>
    <source>
        <strain evidence="14">ATCC 58785 / CBS 6054 / NBRC 10063 / NRRL Y-11545</strain>
    </source>
</reference>
<evidence type="ECO:0000256" key="9">
    <source>
        <dbReference type="ARBA" id="ARBA00041561"/>
    </source>
</evidence>
<dbReference type="AlphaFoldDB" id="A3LZQ0"/>
<evidence type="ECO:0000256" key="8">
    <source>
        <dbReference type="ARBA" id="ARBA00040626"/>
    </source>
</evidence>
<dbReference type="FunCoup" id="A3LZQ0">
    <property type="interactions" value="98"/>
</dbReference>
<evidence type="ECO:0000313" key="14">
    <source>
        <dbReference type="Proteomes" id="UP000002258"/>
    </source>
</evidence>
<evidence type="ECO:0000256" key="10">
    <source>
        <dbReference type="ARBA" id="ARBA00041978"/>
    </source>
</evidence>
<keyword evidence="13" id="KW-0456">Lyase</keyword>
<dbReference type="Gene3D" id="3.30.2350.10">
    <property type="entry name" value="Pseudouridine synthase"/>
    <property type="match status" value="1"/>
</dbReference>
<accession>A3LZQ0</accession>
<dbReference type="PANTHER" id="PTHR21600:SF81">
    <property type="entry name" value="21S RRNA PSEUDOURIDINE(2819) SYNTHASE"/>
    <property type="match status" value="1"/>
</dbReference>
<dbReference type="HOGENOM" id="CLU_998077_0_0_1"/>
<dbReference type="RefSeq" id="XP_001386611.2">
    <property type="nucleotide sequence ID" value="XM_001386574.1"/>
</dbReference>
<keyword evidence="3" id="KW-0496">Mitochondrion</keyword>
<dbReference type="InParanoid" id="A3LZQ0"/>
<dbReference type="InterPro" id="IPR006224">
    <property type="entry name" value="PsdUridine_synth_RluA-like_CS"/>
</dbReference>
<dbReference type="InterPro" id="IPR020103">
    <property type="entry name" value="PsdUridine_synth_cat_dom_sf"/>
</dbReference>
<dbReference type="GO" id="GO:0003723">
    <property type="term" value="F:RNA binding"/>
    <property type="evidence" value="ECO:0007669"/>
    <property type="project" value="InterPro"/>
</dbReference>
<dbReference type="PROSITE" id="PS01129">
    <property type="entry name" value="PSI_RLU"/>
    <property type="match status" value="1"/>
</dbReference>
<evidence type="ECO:0000256" key="1">
    <source>
        <dbReference type="ARBA" id="ARBA00004173"/>
    </source>
</evidence>
<keyword evidence="4" id="KW-0413">Isomerase</keyword>
<evidence type="ECO:0000313" key="13">
    <source>
        <dbReference type="EMBL" id="ABN68582.2"/>
    </source>
</evidence>
<gene>
    <name evidence="13" type="primary">PUS5</name>
    <name evidence="13" type="ORF">PICST_50850</name>
</gene>
<evidence type="ECO:0000256" key="4">
    <source>
        <dbReference type="ARBA" id="ARBA00023235"/>
    </source>
</evidence>
<sequence>MAKSEIDLVKITNKYVVVNKPSGIQCSGFKNYAHHLLPQLTKKFKALHPDRTLNASQFKLVHRLDKYVTGGLVVARDRKWAMKSSKSLSSKGNSPDSIIRRYVGLLPIPEDDSLKSGWITYDIQAPQKDYKGSTETRKVLSYKALTIFQILDELKLQPTKTQLSMYPKIYSGKCIVPIILQLQTGRKNQLRDHTLQSFNTTLLNDDNFEQFKYISMPRSGINIDVNSTIFKSNQIGLHSAFIEMPDKASSVSFVFPICAKQDRVL</sequence>
<dbReference type="GeneID" id="4841030"/>
<dbReference type="OrthoDB" id="428658at2759"/>
<dbReference type="PANTHER" id="PTHR21600">
    <property type="entry name" value="MITOCHONDRIAL RNA PSEUDOURIDINE SYNTHASE"/>
    <property type="match status" value="1"/>
</dbReference>
<evidence type="ECO:0000256" key="3">
    <source>
        <dbReference type="ARBA" id="ARBA00023128"/>
    </source>
</evidence>
<evidence type="ECO:0000256" key="7">
    <source>
        <dbReference type="ARBA" id="ARBA00038947"/>
    </source>
</evidence>
<comment type="catalytic activity">
    <reaction evidence="5">
        <text>uridine(2819) in 21S rRNA = pseudouridine(2819) in 21S rRNA</text>
        <dbReference type="Rhea" id="RHEA:42556"/>
        <dbReference type="Rhea" id="RHEA-COMP:10113"/>
        <dbReference type="Rhea" id="RHEA-COMP:10114"/>
        <dbReference type="ChEBI" id="CHEBI:65314"/>
        <dbReference type="ChEBI" id="CHEBI:65315"/>
        <dbReference type="EC" id="5.4.99.43"/>
    </reaction>
</comment>
<dbReference type="GO" id="GO:0000455">
    <property type="term" value="P:enzyme-directed rRNA pseudouridine synthesis"/>
    <property type="evidence" value="ECO:0007669"/>
    <property type="project" value="TreeGrafter"/>
</dbReference>
<comment type="subcellular location">
    <subcellularLocation>
        <location evidence="1">Mitochondrion</location>
    </subcellularLocation>
</comment>
<feature type="non-terminal residue" evidence="13">
    <location>
        <position position="265"/>
    </location>
</feature>
<dbReference type="EMBL" id="CP000502">
    <property type="protein sequence ID" value="ABN68582.2"/>
    <property type="molecule type" value="Genomic_DNA"/>
</dbReference>
<evidence type="ECO:0000256" key="5">
    <source>
        <dbReference type="ARBA" id="ARBA00036927"/>
    </source>
</evidence>
<dbReference type="GO" id="GO:0005739">
    <property type="term" value="C:mitochondrion"/>
    <property type="evidence" value="ECO:0007669"/>
    <property type="project" value="UniProtKB-SubCell"/>
</dbReference>
<evidence type="ECO:0000259" key="12">
    <source>
        <dbReference type="Pfam" id="PF00849"/>
    </source>
</evidence>
<dbReference type="OMA" id="CIITKIG"/>
<dbReference type="InterPro" id="IPR006145">
    <property type="entry name" value="PsdUridine_synth_RsuA/RluA"/>
</dbReference>
<keyword evidence="14" id="KW-1185">Reference proteome</keyword>
<dbReference type="InterPro" id="IPR050188">
    <property type="entry name" value="RluA_PseudoU_synthase"/>
</dbReference>
<dbReference type="Pfam" id="PF00849">
    <property type="entry name" value="PseudoU_synth_2"/>
    <property type="match status" value="1"/>
</dbReference>
<dbReference type="Proteomes" id="UP000002258">
    <property type="component" value="Chromosome 8"/>
</dbReference>
<evidence type="ECO:0000256" key="11">
    <source>
        <dbReference type="ARBA" id="ARBA00042700"/>
    </source>
</evidence>
<evidence type="ECO:0000256" key="6">
    <source>
        <dbReference type="ARBA" id="ARBA00037513"/>
    </source>
</evidence>
<comment type="function">
    <text evidence="6">Pseudouridylate synthase responsible for the pseudouridine-2819 formation in mitochondrial 21S rRNA. May modulate the efficiency or the fidelity of the mitochondrial translation machinery.</text>
</comment>
<dbReference type="KEGG" id="pic:PICST_50850"/>
<dbReference type="eggNOG" id="KOG1919">
    <property type="taxonomic scope" value="Eukaryota"/>
</dbReference>
<comment type="similarity">
    <text evidence="2">Belongs to the pseudouridine synthase RluA family.</text>
</comment>
<proteinExistence type="inferred from homology"/>
<dbReference type="GO" id="GO:0160143">
    <property type="term" value="F:21S rRNA pseudouridine(2819) synthase activity"/>
    <property type="evidence" value="ECO:0007669"/>
    <property type="project" value="UniProtKB-EC"/>
</dbReference>
<name>A3LZQ0_PICST</name>